<reference evidence="5 6" key="1">
    <citation type="journal article" date="2018" name="Mol. Biol. Evol.">
        <title>Broad Genomic Sampling Reveals a Smut Pathogenic Ancestry of the Fungal Clade Ustilaginomycotina.</title>
        <authorList>
            <person name="Kijpornyongpan T."/>
            <person name="Mondo S.J."/>
            <person name="Barry K."/>
            <person name="Sandor L."/>
            <person name="Lee J."/>
            <person name="Lipzen A."/>
            <person name="Pangilinan J."/>
            <person name="LaButti K."/>
            <person name="Hainaut M."/>
            <person name="Henrissat B."/>
            <person name="Grigoriev I.V."/>
            <person name="Spatafora J.W."/>
            <person name="Aime M.C."/>
        </authorList>
    </citation>
    <scope>NUCLEOTIDE SEQUENCE [LARGE SCALE GENOMIC DNA]</scope>
    <source>
        <strain evidence="5 6">MCA 4186</strain>
    </source>
</reference>
<comment type="similarity">
    <text evidence="1">Belongs to the peptidase S33 family.</text>
</comment>
<dbReference type="PANTHER" id="PTHR21661">
    <property type="entry name" value="EPOXIDE HYDROLASE 1-RELATED"/>
    <property type="match status" value="1"/>
</dbReference>
<dbReference type="Pfam" id="PF06441">
    <property type="entry name" value="EHN"/>
    <property type="match status" value="1"/>
</dbReference>
<dbReference type="Gene3D" id="3.40.50.1820">
    <property type="entry name" value="alpha/beta hydrolase"/>
    <property type="match status" value="1"/>
</dbReference>
<dbReference type="RefSeq" id="XP_025598430.1">
    <property type="nucleotide sequence ID" value="XM_025742319.1"/>
</dbReference>
<evidence type="ECO:0000313" key="5">
    <source>
        <dbReference type="EMBL" id="PWN98151.1"/>
    </source>
</evidence>
<dbReference type="SUPFAM" id="SSF51735">
    <property type="entry name" value="NAD(P)-binding Rossmann-fold domains"/>
    <property type="match status" value="1"/>
</dbReference>
<dbReference type="EMBL" id="KZ819292">
    <property type="protein sequence ID" value="PWN98151.1"/>
    <property type="molecule type" value="Genomic_DNA"/>
</dbReference>
<dbReference type="GO" id="GO:0097176">
    <property type="term" value="P:epoxide metabolic process"/>
    <property type="evidence" value="ECO:0007669"/>
    <property type="project" value="TreeGrafter"/>
</dbReference>
<dbReference type="PANTHER" id="PTHR21661:SF39">
    <property type="entry name" value="HYDROLASE, PUTATIVE (AFU_ORTHOLOGUE AFUA_3G08960)-RELATED"/>
    <property type="match status" value="1"/>
</dbReference>
<evidence type="ECO:0000313" key="6">
    <source>
        <dbReference type="Proteomes" id="UP000245946"/>
    </source>
</evidence>
<dbReference type="OrthoDB" id="7130006at2759"/>
<sequence length="791" mass="87227">MTPAPVDVLLLGSGWTSSFLLPLLHERRISHAYTSRTPRAGSEALTFAVSAEGAASRAAWQALPQARCVVIVFPLRSRAAAHAIVESYELAHGATNWIALGSTGAWGSEGHFTSKSPVDPKNGRAMAESALLDLHRKNGRQIIVLNLAGLYGGERIPSNFAKRVGSSIEKLGEKGSVHLVHGRDVARAVVAAYEARENAQIWGRRWIVSDGQTYDWWLLALTLRPLPLENGVEWVAQLCRKHAVSALPRPLSKNSSQTAPRFIQRSLEGNDFWRAVGLEPEVRRCDLEGRPEPRPFEPTLSKESLENLRSKVDAALEERDGKGPSSPFEADKTRFGLTHDRFMGLLRSWSAFLDGAEAQKQTNNRRPGADDDTWAAQQKRISGFQHYQIDVNDVTIHYIREKPDYEEAERTGRRVIPLLLMHGWPGSFLEFLDVIQPLAHPGPSAPPSVPAFDVIVPSHTGYAFSSQPPVRPGKGGQTAQGRYSGPDGDFLVKDEARIMDALMRALGFPFYAGQAGDWASAVLRQMSRLAPARCIAVHLNFCPAPPPRLSPPLARLVPSPIRSIASAVTPSVVSSAVESLAELPRTVPRRWWLADPPARLSVRGLAYLAARAVAGAPALLTPEERRRALRGVEWQERGQAYANFHGTRPSTLAIVMESSPTALLAWIGEKFIEWTDEDPSDAEILASLTLWWCTSTMARSLYPYRNRPPLGLQALTALPQARIPCPAGYSDSPFELLPTPLGWVRSTMDDLRWTRVHGRGGHFFALERPTAFVDDMRDCFSCIWPVPAARL</sequence>
<dbReference type="Proteomes" id="UP000245946">
    <property type="component" value="Unassembled WGS sequence"/>
</dbReference>
<dbReference type="AlphaFoldDB" id="A0A316Z986"/>
<dbReference type="STRING" id="58919.A0A316Z986"/>
<evidence type="ECO:0000256" key="1">
    <source>
        <dbReference type="ARBA" id="ARBA00010088"/>
    </source>
</evidence>
<dbReference type="SUPFAM" id="SSF53474">
    <property type="entry name" value="alpha/beta-Hydrolases"/>
    <property type="match status" value="1"/>
</dbReference>
<name>A0A316Z986_9BASI</name>
<organism evidence="5 6">
    <name type="scientific">Tilletiopsis washingtonensis</name>
    <dbReference type="NCBI Taxonomy" id="58919"/>
    <lineage>
        <taxon>Eukaryota</taxon>
        <taxon>Fungi</taxon>
        <taxon>Dikarya</taxon>
        <taxon>Basidiomycota</taxon>
        <taxon>Ustilaginomycotina</taxon>
        <taxon>Exobasidiomycetes</taxon>
        <taxon>Entylomatales</taxon>
        <taxon>Entylomatales incertae sedis</taxon>
        <taxon>Tilletiopsis</taxon>
    </lineage>
</organism>
<gene>
    <name evidence="5" type="ORF">FA09DRAFT_329779</name>
</gene>
<accession>A0A316Z986</accession>
<protein>
    <submittedName>
        <fullName evidence="5">Alpha/beta-hydrolase</fullName>
    </submittedName>
</protein>
<evidence type="ECO:0000256" key="3">
    <source>
        <dbReference type="SAM" id="MobiDB-lite"/>
    </source>
</evidence>
<feature type="region of interest" description="Disordered" evidence="3">
    <location>
        <begin position="464"/>
        <end position="486"/>
    </location>
</feature>
<proteinExistence type="inferred from homology"/>
<feature type="domain" description="Epoxide hydrolase N-terminal" evidence="4">
    <location>
        <begin position="293"/>
        <end position="431"/>
    </location>
</feature>
<evidence type="ECO:0000259" key="4">
    <source>
        <dbReference type="Pfam" id="PF06441"/>
    </source>
</evidence>
<dbReference type="InterPro" id="IPR029058">
    <property type="entry name" value="AB_hydrolase_fold"/>
</dbReference>
<evidence type="ECO:0000256" key="2">
    <source>
        <dbReference type="ARBA" id="ARBA00022801"/>
    </source>
</evidence>
<dbReference type="InterPro" id="IPR010497">
    <property type="entry name" value="Epoxide_hydro_N"/>
</dbReference>
<dbReference type="GO" id="GO:0004301">
    <property type="term" value="F:epoxide hydrolase activity"/>
    <property type="evidence" value="ECO:0007669"/>
    <property type="project" value="TreeGrafter"/>
</dbReference>
<dbReference type="InterPro" id="IPR036291">
    <property type="entry name" value="NAD(P)-bd_dom_sf"/>
</dbReference>
<keyword evidence="2 5" id="KW-0378">Hydrolase</keyword>
<dbReference type="Gene3D" id="3.40.50.720">
    <property type="entry name" value="NAD(P)-binding Rossmann-like Domain"/>
    <property type="match status" value="1"/>
</dbReference>
<dbReference type="GeneID" id="37269863"/>
<keyword evidence="6" id="KW-1185">Reference proteome</keyword>